<protein>
    <submittedName>
        <fullName evidence="1">Uncharacterized protein</fullName>
    </submittedName>
</protein>
<comment type="caution">
    <text evidence="1">The sequence shown here is derived from an EMBL/GenBank/DDBJ whole genome shotgun (WGS) entry which is preliminary data.</text>
</comment>
<accession>J9BSN5</accession>
<dbReference type="AlphaFoldDB" id="J9BSN5"/>
<evidence type="ECO:0000313" key="1">
    <source>
        <dbReference type="EMBL" id="EJW90540.1"/>
    </source>
</evidence>
<organism evidence="1">
    <name type="scientific">gut metagenome</name>
    <dbReference type="NCBI Taxonomy" id="749906"/>
    <lineage>
        <taxon>unclassified sequences</taxon>
        <taxon>metagenomes</taxon>
        <taxon>organismal metagenomes</taxon>
    </lineage>
</organism>
<reference evidence="1" key="1">
    <citation type="journal article" date="2012" name="PLoS ONE">
        <title>Gene sets for utilization of primary and secondary nutrition supplies in the distal gut of endangered iberian lynx.</title>
        <authorList>
            <person name="Alcaide M."/>
            <person name="Messina E."/>
            <person name="Richter M."/>
            <person name="Bargiela R."/>
            <person name="Peplies J."/>
            <person name="Huws S.A."/>
            <person name="Newbold C.J."/>
            <person name="Golyshin P.N."/>
            <person name="Simon M.A."/>
            <person name="Lopez G."/>
            <person name="Yakimov M.M."/>
            <person name="Ferrer M."/>
        </authorList>
    </citation>
    <scope>NUCLEOTIDE SEQUENCE</scope>
</reference>
<sequence>LDDVVAATELIMQDRLSEAQNQYNH</sequence>
<gene>
    <name evidence="1" type="ORF">EVA_21352</name>
</gene>
<proteinExistence type="predicted"/>
<dbReference type="EMBL" id="AMCI01008767">
    <property type="protein sequence ID" value="EJW90540.1"/>
    <property type="molecule type" value="Genomic_DNA"/>
</dbReference>
<feature type="non-terminal residue" evidence="1">
    <location>
        <position position="1"/>
    </location>
</feature>
<name>J9BSN5_9ZZZZ</name>